<feature type="binding site" evidence="18">
    <location>
        <begin position="125"/>
        <end position="131"/>
    </location>
    <ligand>
        <name>(6S)-NADPHX</name>
        <dbReference type="ChEBI" id="CHEBI:64076"/>
    </ligand>
</feature>
<feature type="binding site" evidence="17">
    <location>
        <position position="442"/>
    </location>
    <ligand>
        <name>AMP</name>
        <dbReference type="ChEBI" id="CHEBI:456215"/>
    </ligand>
</feature>
<evidence type="ECO:0000256" key="1">
    <source>
        <dbReference type="ARBA" id="ARBA00000013"/>
    </source>
</evidence>
<dbReference type="NCBIfam" id="TIGR00197">
    <property type="entry name" value="yjeF_nterm"/>
    <property type="match status" value="1"/>
</dbReference>
<comment type="catalytic activity">
    <reaction evidence="16 17 19">
        <text>(6S)-NADPHX + ADP = AMP + phosphate + NADPH + H(+)</text>
        <dbReference type="Rhea" id="RHEA:32235"/>
        <dbReference type="ChEBI" id="CHEBI:15378"/>
        <dbReference type="ChEBI" id="CHEBI:43474"/>
        <dbReference type="ChEBI" id="CHEBI:57783"/>
        <dbReference type="ChEBI" id="CHEBI:64076"/>
        <dbReference type="ChEBI" id="CHEBI:456215"/>
        <dbReference type="ChEBI" id="CHEBI:456216"/>
        <dbReference type="EC" id="4.2.1.136"/>
    </reaction>
</comment>
<dbReference type="HAMAP" id="MF_01966">
    <property type="entry name" value="NADHX_epimerase"/>
    <property type="match status" value="1"/>
</dbReference>
<dbReference type="InterPro" id="IPR017953">
    <property type="entry name" value="Carbohydrate_kinase_pred_CS"/>
</dbReference>
<evidence type="ECO:0000256" key="3">
    <source>
        <dbReference type="ARBA" id="ARBA00006001"/>
    </source>
</evidence>
<evidence type="ECO:0000256" key="19">
    <source>
        <dbReference type="PIRNR" id="PIRNR017184"/>
    </source>
</evidence>
<evidence type="ECO:0000256" key="13">
    <source>
        <dbReference type="ARBA" id="ARBA00023268"/>
    </source>
</evidence>
<dbReference type="InterPro" id="IPR036652">
    <property type="entry name" value="YjeF_N_dom_sf"/>
</dbReference>
<evidence type="ECO:0000256" key="15">
    <source>
        <dbReference type="ARBA" id="ARBA00048238"/>
    </source>
</evidence>
<dbReference type="Gene3D" id="3.40.50.10260">
    <property type="entry name" value="YjeF N-terminal domain"/>
    <property type="match status" value="1"/>
</dbReference>
<feature type="binding site" evidence="18">
    <location>
        <begin position="59"/>
        <end position="63"/>
    </location>
    <ligand>
        <name>(6S)-NADPHX</name>
        <dbReference type="ChEBI" id="CHEBI:64076"/>
    </ligand>
</feature>
<dbReference type="PROSITE" id="PS01050">
    <property type="entry name" value="YJEF_C_2"/>
    <property type="match status" value="1"/>
</dbReference>
<evidence type="ECO:0000256" key="18">
    <source>
        <dbReference type="HAMAP-Rule" id="MF_01966"/>
    </source>
</evidence>
<keyword evidence="12 17" id="KW-0456">Lyase</keyword>
<keyword evidence="23" id="KW-1185">Reference proteome</keyword>
<feature type="binding site" evidence="17">
    <location>
        <begin position="413"/>
        <end position="417"/>
    </location>
    <ligand>
        <name>AMP</name>
        <dbReference type="ChEBI" id="CHEBI:456215"/>
    </ligand>
</feature>
<evidence type="ECO:0000256" key="16">
    <source>
        <dbReference type="ARBA" id="ARBA00049209"/>
    </source>
</evidence>
<feature type="binding site" evidence="18">
    <location>
        <position position="60"/>
    </location>
    <ligand>
        <name>K(+)</name>
        <dbReference type="ChEBI" id="CHEBI:29103"/>
    </ligand>
</feature>
<dbReference type="PANTHER" id="PTHR12592">
    <property type="entry name" value="ATP-DEPENDENT (S)-NAD(P)H-HYDRATE DEHYDRATASE FAMILY MEMBER"/>
    <property type="match status" value="1"/>
</dbReference>
<evidence type="ECO:0000256" key="10">
    <source>
        <dbReference type="ARBA" id="ARBA00023027"/>
    </source>
</evidence>
<dbReference type="CDD" id="cd01171">
    <property type="entry name" value="YXKO-related"/>
    <property type="match status" value="1"/>
</dbReference>
<dbReference type="InterPro" id="IPR004443">
    <property type="entry name" value="YjeF_N_dom"/>
</dbReference>
<comment type="similarity">
    <text evidence="17">Belongs to the NnrD/CARKD family.</text>
</comment>
<sequence>MKVVSVSQMRGLEQAAIEDCGVPSLLLMENAAAGFLMALERETGPVAGKKIHVFCGRGNNGGDGFAIARMAHNLHADVTITLLFDEASAEGDAKTNLEIVKKMGIPFSAAGGGISCDIIVDAIFGTGFHGEIEGNAKSCIDAINNSGAFIASVDIPSGVSADTGHASASSVFADLCVTFAALKPGHLLFPGRGHFQKLIKGNISVPREVINELRSGYDVIDNSKRELIPKRETNSHKGSFGKALAFVGSAGMSGAAVLSSSAILKSGAGMATAAVPETVLGAVCAHLTSVMTVPLPCENGSLAEPAADLLLEKLKHQDVLLAGCGIGTSDAAKKTICRLVTENEKPMVLDADGLNAVSGCTELLLEKKCELILTPHIVEFSRLTGLTVLKIKENPILAAREFAQKFQVTLVLKDAVTVVAAKDGTVFISPSSNSGLATAGSGDVLAGIITGLLSQGARPEHAAVGGVYLHLAAGNIARKAKGEYGMTSEDLLSSVPAAFMEEIDIAPDIKEW</sequence>
<comment type="cofactor">
    <cofactor evidence="17">
        <name>Mg(2+)</name>
        <dbReference type="ChEBI" id="CHEBI:18420"/>
    </cofactor>
</comment>
<feature type="binding site" evidence="17">
    <location>
        <position position="255"/>
    </location>
    <ligand>
        <name>(6S)-NADPHX</name>
        <dbReference type="ChEBI" id="CHEBI:64076"/>
    </ligand>
</feature>
<dbReference type="Pfam" id="PF03853">
    <property type="entry name" value="YjeF_N"/>
    <property type="match status" value="1"/>
</dbReference>
<feature type="binding site" evidence="17">
    <location>
        <position position="443"/>
    </location>
    <ligand>
        <name>(6S)-NADPHX</name>
        <dbReference type="ChEBI" id="CHEBI:64076"/>
    </ligand>
</feature>
<comment type="catalytic activity">
    <reaction evidence="15 17 19">
        <text>(6S)-NADHX + ADP = AMP + phosphate + NADH + H(+)</text>
        <dbReference type="Rhea" id="RHEA:32223"/>
        <dbReference type="ChEBI" id="CHEBI:15378"/>
        <dbReference type="ChEBI" id="CHEBI:43474"/>
        <dbReference type="ChEBI" id="CHEBI:57945"/>
        <dbReference type="ChEBI" id="CHEBI:64074"/>
        <dbReference type="ChEBI" id="CHEBI:456215"/>
        <dbReference type="ChEBI" id="CHEBI:456216"/>
        <dbReference type="EC" id="4.2.1.136"/>
    </reaction>
</comment>
<dbReference type="GO" id="GO:0052856">
    <property type="term" value="F:NAD(P)HX epimerase activity"/>
    <property type="evidence" value="ECO:0007669"/>
    <property type="project" value="UniProtKB-UniRule"/>
</dbReference>
<dbReference type="GO" id="GO:0046872">
    <property type="term" value="F:metal ion binding"/>
    <property type="evidence" value="ECO:0007669"/>
    <property type="project" value="UniProtKB-UniRule"/>
</dbReference>
<dbReference type="Pfam" id="PF01256">
    <property type="entry name" value="Carb_kinase"/>
    <property type="match status" value="1"/>
</dbReference>
<keyword evidence="9 18" id="KW-0630">Potassium</keyword>
<keyword evidence="5 18" id="KW-0479">Metal-binding</keyword>
<evidence type="ECO:0000256" key="11">
    <source>
        <dbReference type="ARBA" id="ARBA00023235"/>
    </source>
</evidence>
<dbReference type="PROSITE" id="PS51383">
    <property type="entry name" value="YJEF_C_3"/>
    <property type="match status" value="1"/>
</dbReference>
<comment type="caution">
    <text evidence="22">The sequence shown here is derived from an EMBL/GenBank/DDBJ whole genome shotgun (WGS) entry which is preliminary data.</text>
</comment>
<reference evidence="22" key="1">
    <citation type="submission" date="2020-08" db="EMBL/GenBank/DDBJ databases">
        <title>Genome public.</title>
        <authorList>
            <person name="Liu C."/>
            <person name="Sun Q."/>
        </authorList>
    </citation>
    <scope>NUCLEOTIDE SEQUENCE</scope>
    <source>
        <strain evidence="22">H8</strain>
    </source>
</reference>
<feature type="domain" description="YjeF N-terminal" evidence="21">
    <location>
        <begin position="9"/>
        <end position="211"/>
    </location>
</feature>
<dbReference type="PANTHER" id="PTHR12592:SF0">
    <property type="entry name" value="ATP-DEPENDENT (S)-NAD(P)H-HYDRATE DEHYDRATASE"/>
    <property type="match status" value="1"/>
</dbReference>
<dbReference type="EC" id="4.2.1.136" evidence="19"/>
<feature type="binding site" evidence="18">
    <location>
        <position position="121"/>
    </location>
    <ligand>
        <name>K(+)</name>
        <dbReference type="ChEBI" id="CHEBI:29103"/>
    </ligand>
</feature>
<keyword evidence="8 17" id="KW-0521">NADP</keyword>
<keyword evidence="11 18" id="KW-0413">Isomerase</keyword>
<dbReference type="GO" id="GO:0110051">
    <property type="term" value="P:metabolite repair"/>
    <property type="evidence" value="ECO:0007669"/>
    <property type="project" value="TreeGrafter"/>
</dbReference>
<gene>
    <name evidence="17" type="primary">nnrD</name>
    <name evidence="18" type="synonym">nnrE</name>
    <name evidence="22" type="ORF">H8698_03965</name>
</gene>
<proteinExistence type="inferred from homology"/>
<keyword evidence="10 17" id="KW-0520">NAD</keyword>
<evidence type="ECO:0000259" key="21">
    <source>
        <dbReference type="PROSITE" id="PS51385"/>
    </source>
</evidence>
<dbReference type="EC" id="5.1.99.6" evidence="19"/>
<organism evidence="22 23">
    <name type="scientific">Congzhengia minquanensis</name>
    <dbReference type="NCBI Taxonomy" id="2763657"/>
    <lineage>
        <taxon>Bacteria</taxon>
        <taxon>Bacillati</taxon>
        <taxon>Bacillota</taxon>
        <taxon>Clostridia</taxon>
        <taxon>Eubacteriales</taxon>
        <taxon>Oscillospiraceae</taxon>
        <taxon>Congzhengia</taxon>
    </lineage>
</organism>
<evidence type="ECO:0000313" key="23">
    <source>
        <dbReference type="Proteomes" id="UP000611762"/>
    </source>
</evidence>
<keyword evidence="6 17" id="KW-0547">Nucleotide-binding</keyword>
<comment type="caution">
    <text evidence="18">Lacks conserved residue(s) required for the propagation of feature annotation.</text>
</comment>
<dbReference type="InterPro" id="IPR030677">
    <property type="entry name" value="Nnr"/>
</dbReference>
<dbReference type="EMBL" id="JACRSU010000001">
    <property type="protein sequence ID" value="MBC8540131.1"/>
    <property type="molecule type" value="Genomic_DNA"/>
</dbReference>
<protein>
    <recommendedName>
        <fullName evidence="19">Bifunctional NAD(P)H-hydrate repair enzyme</fullName>
    </recommendedName>
    <alternativeName>
        <fullName evidence="19">Nicotinamide nucleotide repair protein</fullName>
    </alternativeName>
    <domain>
        <recommendedName>
            <fullName evidence="19">ADP-dependent (S)-NAD(P)H-hydrate dehydratase</fullName>
            <ecNumber evidence="19">4.2.1.136</ecNumber>
        </recommendedName>
        <alternativeName>
            <fullName evidence="19">ADP-dependent NAD(P)HX dehydratase</fullName>
        </alternativeName>
    </domain>
    <domain>
        <recommendedName>
            <fullName evidence="19">NAD(P)H-hydrate epimerase</fullName>
            <ecNumber evidence="19">5.1.99.6</ecNumber>
        </recommendedName>
    </domain>
</protein>
<dbReference type="Proteomes" id="UP000611762">
    <property type="component" value="Unassembled WGS sequence"/>
</dbReference>
<feature type="domain" description="YjeF C-terminal" evidence="20">
    <location>
        <begin position="220"/>
        <end position="502"/>
    </location>
</feature>
<comment type="catalytic activity">
    <reaction evidence="1 18 19">
        <text>(6R)-NADHX = (6S)-NADHX</text>
        <dbReference type="Rhea" id="RHEA:32215"/>
        <dbReference type="ChEBI" id="CHEBI:64074"/>
        <dbReference type="ChEBI" id="CHEBI:64075"/>
        <dbReference type="EC" id="5.1.99.6"/>
    </reaction>
</comment>
<accession>A0A926DLN8</accession>
<comment type="function">
    <text evidence="17">Catalyzes the dehydration of the S-form of NAD(P)HX at the expense of ADP, which is converted to AMP. Together with NAD(P)HX epimerase, which catalyzes the epimerization of the S- and R-forms, the enzyme allows the repair of both epimers of NAD(P)HX, a damaged form of NAD(P)H that is a result of enzymatic or heat-dependent hydration.</text>
</comment>
<feature type="binding site" evidence="18">
    <location>
        <position position="154"/>
    </location>
    <ligand>
        <name>(6S)-NADPHX</name>
        <dbReference type="ChEBI" id="CHEBI:64076"/>
    </ligand>
</feature>
<dbReference type="PROSITE" id="PS51385">
    <property type="entry name" value="YJEF_N"/>
    <property type="match status" value="1"/>
</dbReference>
<comment type="similarity">
    <text evidence="3 19">In the N-terminal section; belongs to the NnrE/AIBP family.</text>
</comment>
<evidence type="ECO:0000256" key="17">
    <source>
        <dbReference type="HAMAP-Rule" id="MF_01965"/>
    </source>
</evidence>
<evidence type="ECO:0000256" key="12">
    <source>
        <dbReference type="ARBA" id="ARBA00023239"/>
    </source>
</evidence>
<evidence type="ECO:0000256" key="6">
    <source>
        <dbReference type="ARBA" id="ARBA00022741"/>
    </source>
</evidence>
<evidence type="ECO:0000256" key="7">
    <source>
        <dbReference type="ARBA" id="ARBA00022840"/>
    </source>
</evidence>
<evidence type="ECO:0000256" key="8">
    <source>
        <dbReference type="ARBA" id="ARBA00022857"/>
    </source>
</evidence>
<dbReference type="HAMAP" id="MF_01965">
    <property type="entry name" value="NADHX_dehydratase"/>
    <property type="match status" value="1"/>
</dbReference>
<dbReference type="SUPFAM" id="SSF64153">
    <property type="entry name" value="YjeF N-terminal domain-like"/>
    <property type="match status" value="1"/>
</dbReference>
<dbReference type="GO" id="GO:0046496">
    <property type="term" value="P:nicotinamide nucleotide metabolic process"/>
    <property type="evidence" value="ECO:0007669"/>
    <property type="project" value="UniProtKB-UniRule"/>
</dbReference>
<evidence type="ECO:0000256" key="2">
    <source>
        <dbReference type="ARBA" id="ARBA00000909"/>
    </source>
</evidence>
<keyword evidence="13" id="KW-0511">Multifunctional enzyme</keyword>
<dbReference type="SUPFAM" id="SSF53613">
    <property type="entry name" value="Ribokinase-like"/>
    <property type="match status" value="1"/>
</dbReference>
<name>A0A926DLN8_9FIRM</name>
<feature type="binding site" evidence="18">
    <location>
        <position position="157"/>
    </location>
    <ligand>
        <name>K(+)</name>
        <dbReference type="ChEBI" id="CHEBI:29103"/>
    </ligand>
</feature>
<dbReference type="RefSeq" id="WP_249311259.1">
    <property type="nucleotide sequence ID" value="NZ_JACRSU010000001.1"/>
</dbReference>
<comment type="subunit">
    <text evidence="17">Homotetramer.</text>
</comment>
<comment type="cofactor">
    <cofactor evidence="18 19">
        <name>K(+)</name>
        <dbReference type="ChEBI" id="CHEBI:29103"/>
    </cofactor>
    <text evidence="18 19">Binds 1 potassium ion per subunit.</text>
</comment>
<evidence type="ECO:0000259" key="20">
    <source>
        <dbReference type="PROSITE" id="PS51383"/>
    </source>
</evidence>
<dbReference type="NCBIfam" id="TIGR00196">
    <property type="entry name" value="yjeF_cterm"/>
    <property type="match status" value="1"/>
</dbReference>
<comment type="catalytic activity">
    <reaction evidence="2 18 19">
        <text>(6R)-NADPHX = (6S)-NADPHX</text>
        <dbReference type="Rhea" id="RHEA:32227"/>
        <dbReference type="ChEBI" id="CHEBI:64076"/>
        <dbReference type="ChEBI" id="CHEBI:64077"/>
        <dbReference type="EC" id="5.1.99.6"/>
    </reaction>
</comment>
<dbReference type="AlphaFoldDB" id="A0A926DLN8"/>
<feature type="binding site" evidence="17">
    <location>
        <position position="325"/>
    </location>
    <ligand>
        <name>(6S)-NADPHX</name>
        <dbReference type="ChEBI" id="CHEBI:64076"/>
    </ligand>
</feature>
<evidence type="ECO:0000256" key="14">
    <source>
        <dbReference type="ARBA" id="ARBA00025153"/>
    </source>
</evidence>
<dbReference type="InterPro" id="IPR000631">
    <property type="entry name" value="CARKD"/>
</dbReference>
<evidence type="ECO:0000256" key="5">
    <source>
        <dbReference type="ARBA" id="ARBA00022723"/>
    </source>
</evidence>
<dbReference type="GO" id="GO:0052855">
    <property type="term" value="F:ADP-dependent NAD(P)H-hydrate dehydratase activity"/>
    <property type="evidence" value="ECO:0007669"/>
    <property type="project" value="UniProtKB-UniRule"/>
</dbReference>
<dbReference type="GO" id="GO:0005524">
    <property type="term" value="F:ATP binding"/>
    <property type="evidence" value="ECO:0007669"/>
    <property type="project" value="UniProtKB-UniRule"/>
</dbReference>
<evidence type="ECO:0000256" key="4">
    <source>
        <dbReference type="ARBA" id="ARBA00009524"/>
    </source>
</evidence>
<feature type="binding site" evidence="17">
    <location>
        <position position="376"/>
    </location>
    <ligand>
        <name>(6S)-NADPHX</name>
        <dbReference type="ChEBI" id="CHEBI:64076"/>
    </ligand>
</feature>
<comment type="function">
    <text evidence="18">Catalyzes the epimerization of the S- and R-forms of NAD(P)HX, a damaged form of NAD(P)H that is a result of enzymatic or heat-dependent hydration. This is a prerequisite for the S-specific NAD(P)H-hydrate dehydratase to allow the repair of both epimers of NAD(P)HX.</text>
</comment>
<comment type="function">
    <text evidence="14 19">Bifunctional enzyme that catalyzes the epimerization of the S- and R-forms of NAD(P)HX and the dehydration of the S-form of NAD(P)HX at the expense of ADP, which is converted to AMP. This allows the repair of both epimers of NAD(P)HX, a damaged form of NAD(P)H that is a result of enzymatic or heat-dependent hydration.</text>
</comment>
<dbReference type="PIRSF" id="PIRSF017184">
    <property type="entry name" value="Nnr"/>
    <property type="match status" value="1"/>
</dbReference>
<evidence type="ECO:0000256" key="9">
    <source>
        <dbReference type="ARBA" id="ARBA00022958"/>
    </source>
</evidence>
<comment type="similarity">
    <text evidence="4 19">In the C-terminal section; belongs to the NnrD/CARKD family.</text>
</comment>
<evidence type="ECO:0000313" key="22">
    <source>
        <dbReference type="EMBL" id="MBC8540131.1"/>
    </source>
</evidence>
<dbReference type="Gene3D" id="3.40.1190.20">
    <property type="match status" value="1"/>
</dbReference>
<dbReference type="InterPro" id="IPR029056">
    <property type="entry name" value="Ribokinase-like"/>
</dbReference>
<keyword evidence="7 17" id="KW-0067">ATP-binding</keyword>
<comment type="similarity">
    <text evidence="18">Belongs to the NnrE/AIBP family.</text>
</comment>